<accession>W4UPK1</accession>
<comment type="caution">
    <text evidence="1">The sequence shown here is derived from an EMBL/GenBank/DDBJ whole genome shotgun (WGS) entry which is preliminary data.</text>
</comment>
<name>W4UPK1_9BACE</name>
<dbReference type="STRING" id="1445607.JCM10512_1369"/>
<organism evidence="1 2">
    <name type="scientific">Bacteroides reticulotermitis JCM 10512</name>
    <dbReference type="NCBI Taxonomy" id="1445607"/>
    <lineage>
        <taxon>Bacteria</taxon>
        <taxon>Pseudomonadati</taxon>
        <taxon>Bacteroidota</taxon>
        <taxon>Bacteroidia</taxon>
        <taxon>Bacteroidales</taxon>
        <taxon>Bacteroidaceae</taxon>
        <taxon>Bacteroides</taxon>
    </lineage>
</organism>
<dbReference type="SUPFAM" id="SSF56935">
    <property type="entry name" value="Porins"/>
    <property type="match status" value="1"/>
</dbReference>
<protein>
    <submittedName>
        <fullName evidence="1">Outer membrane protein</fullName>
    </submittedName>
</protein>
<sequence length="110" mass="12546">MNTGAWETVSYNSYQLNNLSTSYLNTGFKSRQYLSDHYVENASFLKMDNLSLGYNFGKIYRGCSLNVSAMVQNVFCITNYSGVDPEVPNGIDRSFYPRPRTYSINVGFNF</sequence>
<reference evidence="1 2" key="1">
    <citation type="journal article" date="2014" name="Genome Announc.">
        <title>Draft Genome Sequence of Bacteroides reticulotermitis Strain JCM 10512T, Isolated from the Gut of a Termite.</title>
        <authorList>
            <person name="Yuki M."/>
            <person name="Oshima K."/>
            <person name="Suda W."/>
            <person name="Sakamoto M."/>
            <person name="Iida T."/>
            <person name="Hattori M."/>
            <person name="Ohkuma M."/>
        </authorList>
    </citation>
    <scope>NUCLEOTIDE SEQUENCE [LARGE SCALE GENOMIC DNA]</scope>
    <source>
        <strain evidence="1 2">JCM 10512</strain>
    </source>
</reference>
<evidence type="ECO:0000313" key="2">
    <source>
        <dbReference type="Proteomes" id="UP000019131"/>
    </source>
</evidence>
<gene>
    <name evidence="1" type="ORF">JCM10512_1369</name>
</gene>
<dbReference type="Proteomes" id="UP000019131">
    <property type="component" value="Unassembled WGS sequence"/>
</dbReference>
<dbReference type="EMBL" id="BAIV01000006">
    <property type="protein sequence ID" value="GAE83115.1"/>
    <property type="molecule type" value="Genomic_DNA"/>
</dbReference>
<keyword evidence="2" id="KW-1185">Reference proteome</keyword>
<dbReference type="AlphaFoldDB" id="W4UPK1"/>
<proteinExistence type="predicted"/>
<evidence type="ECO:0000313" key="1">
    <source>
        <dbReference type="EMBL" id="GAE83115.1"/>
    </source>
</evidence>